<keyword evidence="4" id="KW-1185">Reference proteome</keyword>
<keyword evidence="1" id="KW-0175">Coiled coil</keyword>
<protein>
    <recommendedName>
        <fullName evidence="5">Endonuclease/exonuclease/phosphatase domain-containing protein</fullName>
    </recommendedName>
</protein>
<evidence type="ECO:0000256" key="1">
    <source>
        <dbReference type="SAM" id="Coils"/>
    </source>
</evidence>
<gene>
    <name evidence="3" type="ORF">PCOR1329_LOCUS16244</name>
</gene>
<proteinExistence type="predicted"/>
<dbReference type="Gene3D" id="3.60.10.10">
    <property type="entry name" value="Endonuclease/exonuclease/phosphatase"/>
    <property type="match status" value="1"/>
</dbReference>
<evidence type="ECO:0000313" key="4">
    <source>
        <dbReference type="Proteomes" id="UP001189429"/>
    </source>
</evidence>
<feature type="compositionally biased region" description="Basic and acidic residues" evidence="2">
    <location>
        <begin position="684"/>
        <end position="699"/>
    </location>
</feature>
<name>A0ABN9R0R3_9DINO</name>
<feature type="non-terminal residue" evidence="3">
    <location>
        <position position="699"/>
    </location>
</feature>
<accession>A0ABN9R0R3</accession>
<dbReference type="EMBL" id="CAUYUJ010004969">
    <property type="protein sequence ID" value="CAK0811738.1"/>
    <property type="molecule type" value="Genomic_DNA"/>
</dbReference>
<feature type="coiled-coil region" evidence="1">
    <location>
        <begin position="49"/>
        <end position="79"/>
    </location>
</feature>
<reference evidence="3" key="1">
    <citation type="submission" date="2023-10" db="EMBL/GenBank/DDBJ databases">
        <authorList>
            <person name="Chen Y."/>
            <person name="Shah S."/>
            <person name="Dougan E. K."/>
            <person name="Thang M."/>
            <person name="Chan C."/>
        </authorList>
    </citation>
    <scope>NUCLEOTIDE SEQUENCE [LARGE SCALE GENOMIC DNA]</scope>
</reference>
<evidence type="ECO:0008006" key="5">
    <source>
        <dbReference type="Google" id="ProtNLM"/>
    </source>
</evidence>
<comment type="caution">
    <text evidence="3">The sequence shown here is derived from an EMBL/GenBank/DDBJ whole genome shotgun (WGS) entry which is preliminary data.</text>
</comment>
<sequence length="699" mass="78900">PMVDLFRKQYLTAKEQNDQTRMDEILAACPEAKPAEPVAAPEPSTGQILQEAVAELNRLQKHQDKLAKQLKRATEYRNDVLQRISTNVSELADAKKHFHEAKADVGGDAAEAQPAKKQDDAEEEFPTLDDEELAMLDSKQKEEYEAIQKEFQKARQYIDGKKTAVINAKKALDAAKTIKTKVELANQFDLSDDAQVQAYPAKLAQIKSRTKVMVATRQGSQGTGIKLQTEGKNQQTNSDDAKPIVTIFVANVTQYNTAAKLFIEGKSKQYDIIALSEHHLRGPAAEVEASRLMQYGWRSHDAQGHSMFAKDIQDITMAKWQLKGQQIAVITAYLTASIGFTGENIRKMKHLLQLTKSLGNIPWIICGDFSNTPQEFEATPWLRLLGGSTVVPQHVSYTCSSGTGRLIDYAIIPPDFRPILKQIRGEHEVPWSPRIGIAIELWAQPSTILIRKPMLPAKRPIPMTEIQREKGIKRQQRDRTQYNEMAMYFEDDLLDSKLLDMYYTQTVAMRCDQNIWDECRDEEASCRIRGAPLWVQNSLAYKQDPRMSELLGKLHGKWANAAERALSTTTEAPIHSRARRGQPTRYMEAPYPQHIAGTPKGNTKADEQQHTSIPWTALHQRCRDGVLLLQRHPIESKHHLDAISLIIKTVVTQIDKPEKTKVAETDYLDEQAALLAKRVSPLGHDTDPDAHTENITEWQ</sequence>
<organism evidence="3 4">
    <name type="scientific">Prorocentrum cordatum</name>
    <dbReference type="NCBI Taxonomy" id="2364126"/>
    <lineage>
        <taxon>Eukaryota</taxon>
        <taxon>Sar</taxon>
        <taxon>Alveolata</taxon>
        <taxon>Dinophyceae</taxon>
        <taxon>Prorocentrales</taxon>
        <taxon>Prorocentraceae</taxon>
        <taxon>Prorocentrum</taxon>
    </lineage>
</organism>
<feature type="region of interest" description="Disordered" evidence="2">
    <location>
        <begin position="679"/>
        <end position="699"/>
    </location>
</feature>
<evidence type="ECO:0000256" key="2">
    <source>
        <dbReference type="SAM" id="MobiDB-lite"/>
    </source>
</evidence>
<evidence type="ECO:0000313" key="3">
    <source>
        <dbReference type="EMBL" id="CAK0811738.1"/>
    </source>
</evidence>
<feature type="region of interest" description="Disordered" evidence="2">
    <location>
        <begin position="102"/>
        <end position="125"/>
    </location>
</feature>
<dbReference type="InterPro" id="IPR036691">
    <property type="entry name" value="Endo/exonu/phosph_ase_sf"/>
</dbReference>
<feature type="non-terminal residue" evidence="3">
    <location>
        <position position="1"/>
    </location>
</feature>
<dbReference type="SUPFAM" id="SSF56219">
    <property type="entry name" value="DNase I-like"/>
    <property type="match status" value="1"/>
</dbReference>
<dbReference type="Proteomes" id="UP001189429">
    <property type="component" value="Unassembled WGS sequence"/>
</dbReference>